<feature type="region of interest" description="Disordered" evidence="1">
    <location>
        <begin position="96"/>
        <end position="185"/>
    </location>
</feature>
<reference evidence="2 3" key="1">
    <citation type="submission" date="2022-01" db="EMBL/GenBank/DDBJ databases">
        <authorList>
            <person name="Xiong W."/>
            <person name="Schranz E."/>
        </authorList>
    </citation>
    <scope>NUCLEOTIDE SEQUENCE [LARGE SCALE GENOMIC DNA]</scope>
</reference>
<comment type="caution">
    <text evidence="2">The sequence shown here is derived from an EMBL/GenBank/DDBJ whole genome shotgun (WGS) entry which is preliminary data.</text>
</comment>
<protein>
    <submittedName>
        <fullName evidence="2">Uncharacterized protein</fullName>
    </submittedName>
</protein>
<gene>
    <name evidence="2" type="ORF">LVIROSA_LOCUS38412</name>
</gene>
<feature type="compositionally biased region" description="Polar residues" evidence="1">
    <location>
        <begin position="149"/>
        <end position="159"/>
    </location>
</feature>
<sequence length="226" mass="24649">MKQVRKVSEVVFKGTEALVKFGKFPETKGVQTAGTPIAMVVEEHVGPSKSNLSFSFEEPVNEAVISPADIEKEINIFKQSNDPSLEQMEALIEQLQSTTRKPPQEVPVTDESPSGSDKDDSNASLMPRKRRPQVNQVDQSQIVEPAQPAQVNQDAQSRIFNEDFLANEETFASGSSSAPPPPEHDSASVMLVKLLAFQDSIPQSRGKGIYVGSRHGGDEDSQQTIS</sequence>
<keyword evidence="3" id="KW-1185">Reference proteome</keyword>
<feature type="region of interest" description="Disordered" evidence="1">
    <location>
        <begin position="203"/>
        <end position="226"/>
    </location>
</feature>
<dbReference type="Proteomes" id="UP001157418">
    <property type="component" value="Unassembled WGS sequence"/>
</dbReference>
<feature type="compositionally biased region" description="Polar residues" evidence="1">
    <location>
        <begin position="133"/>
        <end position="142"/>
    </location>
</feature>
<dbReference type="EMBL" id="CAKMRJ010005745">
    <property type="protein sequence ID" value="CAH1453147.1"/>
    <property type="molecule type" value="Genomic_DNA"/>
</dbReference>
<name>A0AAU9PT39_9ASTR</name>
<proteinExistence type="predicted"/>
<evidence type="ECO:0000313" key="3">
    <source>
        <dbReference type="Proteomes" id="UP001157418"/>
    </source>
</evidence>
<evidence type="ECO:0000256" key="1">
    <source>
        <dbReference type="SAM" id="MobiDB-lite"/>
    </source>
</evidence>
<dbReference type="AlphaFoldDB" id="A0AAU9PT39"/>
<organism evidence="2 3">
    <name type="scientific">Lactuca virosa</name>
    <dbReference type="NCBI Taxonomy" id="75947"/>
    <lineage>
        <taxon>Eukaryota</taxon>
        <taxon>Viridiplantae</taxon>
        <taxon>Streptophyta</taxon>
        <taxon>Embryophyta</taxon>
        <taxon>Tracheophyta</taxon>
        <taxon>Spermatophyta</taxon>
        <taxon>Magnoliopsida</taxon>
        <taxon>eudicotyledons</taxon>
        <taxon>Gunneridae</taxon>
        <taxon>Pentapetalae</taxon>
        <taxon>asterids</taxon>
        <taxon>campanulids</taxon>
        <taxon>Asterales</taxon>
        <taxon>Asteraceae</taxon>
        <taxon>Cichorioideae</taxon>
        <taxon>Cichorieae</taxon>
        <taxon>Lactucinae</taxon>
        <taxon>Lactuca</taxon>
    </lineage>
</organism>
<accession>A0AAU9PT39</accession>
<evidence type="ECO:0000313" key="2">
    <source>
        <dbReference type="EMBL" id="CAH1453147.1"/>
    </source>
</evidence>